<dbReference type="AlphaFoldDB" id="F4FZS0"/>
<dbReference type="Pfam" id="PF09943">
    <property type="entry name" value="DUF2175"/>
    <property type="match status" value="1"/>
</dbReference>
<evidence type="ECO:0000313" key="2">
    <source>
        <dbReference type="EMBL" id="AEB94499.1"/>
    </source>
</evidence>
<evidence type="ECO:0008006" key="4">
    <source>
        <dbReference type="Google" id="ProtNLM"/>
    </source>
</evidence>
<evidence type="ECO:0000256" key="1">
    <source>
        <dbReference type="SAM" id="Coils"/>
    </source>
</evidence>
<protein>
    <recommendedName>
        <fullName evidence="4">DUF2175 domain-containing protein</fullName>
    </recommendedName>
</protein>
<dbReference type="eggNOG" id="arCOG00317">
    <property type="taxonomic scope" value="Archaea"/>
</dbReference>
<reference evidence="2 3" key="1">
    <citation type="journal article" date="2011" name="J. Bacteriol.">
        <title>Complete genome sequence of Metallosphaera cuprina, a metal sulfide-oxidizing archaeon from a hot spring.</title>
        <authorList>
            <person name="Liu L.J."/>
            <person name="You X.Y."/>
            <person name="Zheng H."/>
            <person name="Wang S."/>
            <person name="Jiang C.Y."/>
            <person name="Liu S.J."/>
        </authorList>
    </citation>
    <scope>NUCLEOTIDE SEQUENCE [LARGE SCALE GENOMIC DNA]</scope>
    <source>
        <strain evidence="2 3">Ar-4</strain>
    </source>
</reference>
<dbReference type="InterPro" id="IPR018686">
    <property type="entry name" value="DUF2175"/>
</dbReference>
<dbReference type="KEGG" id="mcn:Mcup_0391"/>
<dbReference type="EMBL" id="CP002656">
    <property type="protein sequence ID" value="AEB94499.1"/>
    <property type="molecule type" value="Genomic_DNA"/>
</dbReference>
<proteinExistence type="predicted"/>
<sequence>MKMNRPETKWTCDLCKNKIYWDELFTFTSKKAVVHYTCFREKASKTPKVEPTQLEVVLDMLEDELKDITIYKQKISLIKEEEIRKTLEQAEKDAEKNSALLTRMVEKFSGVLE</sequence>
<evidence type="ECO:0000313" key="3">
    <source>
        <dbReference type="Proteomes" id="UP000007812"/>
    </source>
</evidence>
<accession>F4FZS0</accession>
<gene>
    <name evidence="2" type="ordered locus">Mcup_0391</name>
</gene>
<feature type="coiled-coil region" evidence="1">
    <location>
        <begin position="77"/>
        <end position="107"/>
    </location>
</feature>
<dbReference type="STRING" id="1006006.Mcup_0391"/>
<organism evidence="2 3">
    <name type="scientific">Metallosphaera cuprina (strain Ar-4)</name>
    <dbReference type="NCBI Taxonomy" id="1006006"/>
    <lineage>
        <taxon>Archaea</taxon>
        <taxon>Thermoproteota</taxon>
        <taxon>Thermoprotei</taxon>
        <taxon>Sulfolobales</taxon>
        <taxon>Sulfolobaceae</taxon>
        <taxon>Metallosphaera</taxon>
    </lineage>
</organism>
<keyword evidence="1" id="KW-0175">Coiled coil</keyword>
<dbReference type="PATRIC" id="fig|1006006.8.peg.392"/>
<dbReference type="HOGENOM" id="CLU_2127876_0_0_2"/>
<name>F4FZS0_METCR</name>
<keyword evidence="3" id="KW-1185">Reference proteome</keyword>
<dbReference type="Proteomes" id="UP000007812">
    <property type="component" value="Chromosome"/>
</dbReference>